<dbReference type="Gene3D" id="3.40.50.2000">
    <property type="entry name" value="Glycogen Phosphorylase B"/>
    <property type="match status" value="2"/>
</dbReference>
<keyword evidence="2" id="KW-0808">Transferase</keyword>
<dbReference type="EMBL" id="JACHYB010000001">
    <property type="protein sequence ID" value="MBB3187202.1"/>
    <property type="molecule type" value="Genomic_DNA"/>
</dbReference>
<dbReference type="SUPFAM" id="SSF53756">
    <property type="entry name" value="UDP-Glycosyltransferase/glycogen phosphorylase"/>
    <property type="match status" value="1"/>
</dbReference>
<dbReference type="InterPro" id="IPR001296">
    <property type="entry name" value="Glyco_trans_1"/>
</dbReference>
<dbReference type="Pfam" id="PF00534">
    <property type="entry name" value="Glycos_transf_1"/>
    <property type="match status" value="1"/>
</dbReference>
<accession>A0A7W5H298</accession>
<sequence length="410" mass="46898">MKILWLSGNPSLYSQHRVGYNNGGWIGALESIVTQRSDIELAIAFFYNDDCFRVKINNTTYYPINLYDSKLKKIKHHLLYEFYDNIETKWIQKILVDFNPDIIHVWGTEISFGLIGKYTDIPVVIHLQGILNPYLNTFFGSGSRYSFINQNGSGITKIIKNIQILRWWKHNSKREIDILQNCKFIIGRTLWDKSVSKLLAPDSFYFYCSEVLRQPFYNTSDWQPHVHKKIIISSVLSEASYKGLDLVLKSANILMKYTKLEFEWNIFGVNDCFFAEKQTGLKAKNIHVILKGIVTAEALISELYDSDLFVHTSYIENSPNSICEAQMIGIPIIATNVGGVSSLIEDNLSGILVPANDPYYMATQIIRIACDHELSMKMGANERKIAKSRHNPASILKDLIVVYDSVLNLK</sequence>
<evidence type="ECO:0000313" key="3">
    <source>
        <dbReference type="Proteomes" id="UP000544222"/>
    </source>
</evidence>
<comment type="caution">
    <text evidence="2">The sequence shown here is derived from an EMBL/GenBank/DDBJ whole genome shotgun (WGS) entry which is preliminary data.</text>
</comment>
<dbReference type="Proteomes" id="UP000544222">
    <property type="component" value="Unassembled WGS sequence"/>
</dbReference>
<gene>
    <name evidence="2" type="ORF">FHX64_001365</name>
</gene>
<protein>
    <submittedName>
        <fullName evidence="2">Glycosyltransferase involved in cell wall biosynthesis</fullName>
    </submittedName>
</protein>
<evidence type="ECO:0000313" key="2">
    <source>
        <dbReference type="EMBL" id="MBB3187202.1"/>
    </source>
</evidence>
<dbReference type="RefSeq" id="WP_183412994.1">
    <property type="nucleotide sequence ID" value="NZ_JACHYB010000001.1"/>
</dbReference>
<dbReference type="AlphaFoldDB" id="A0A7W5H298"/>
<dbReference type="CDD" id="cd03801">
    <property type="entry name" value="GT4_PimA-like"/>
    <property type="match status" value="1"/>
</dbReference>
<name>A0A7W5H298_9PORP</name>
<dbReference type="PANTHER" id="PTHR12526">
    <property type="entry name" value="GLYCOSYLTRANSFERASE"/>
    <property type="match status" value="1"/>
</dbReference>
<reference evidence="2 3" key="1">
    <citation type="submission" date="2020-08" db="EMBL/GenBank/DDBJ databases">
        <title>Genomic Encyclopedia of Type Strains, Phase IV (KMG-IV): sequencing the most valuable type-strain genomes for metagenomic binning, comparative biology and taxonomic classification.</title>
        <authorList>
            <person name="Goeker M."/>
        </authorList>
    </citation>
    <scope>NUCLEOTIDE SEQUENCE [LARGE SCALE GENOMIC DNA]</scope>
    <source>
        <strain evidence="2 3">DSM 27471</strain>
    </source>
</reference>
<evidence type="ECO:0000259" key="1">
    <source>
        <dbReference type="Pfam" id="PF00534"/>
    </source>
</evidence>
<proteinExistence type="predicted"/>
<organism evidence="2 3">
    <name type="scientific">Microbacter margulisiae</name>
    <dbReference type="NCBI Taxonomy" id="1350067"/>
    <lineage>
        <taxon>Bacteria</taxon>
        <taxon>Pseudomonadati</taxon>
        <taxon>Bacteroidota</taxon>
        <taxon>Bacteroidia</taxon>
        <taxon>Bacteroidales</taxon>
        <taxon>Porphyromonadaceae</taxon>
        <taxon>Microbacter</taxon>
    </lineage>
</organism>
<dbReference type="GO" id="GO:0016757">
    <property type="term" value="F:glycosyltransferase activity"/>
    <property type="evidence" value="ECO:0007669"/>
    <property type="project" value="InterPro"/>
</dbReference>
<feature type="domain" description="Glycosyl transferase family 1" evidence="1">
    <location>
        <begin position="226"/>
        <end position="384"/>
    </location>
</feature>
<keyword evidence="3" id="KW-1185">Reference proteome</keyword>